<accession>A0A0B6ZA45</accession>
<feature type="non-terminal residue" evidence="4">
    <location>
        <position position="1"/>
    </location>
</feature>
<dbReference type="PROSITE" id="PS50106">
    <property type="entry name" value="PDZ"/>
    <property type="match status" value="1"/>
</dbReference>
<dbReference type="PANTHER" id="PTHR15963:SF5">
    <property type="entry name" value="SHORT SPINDLE 6, ISOFORM A"/>
    <property type="match status" value="1"/>
</dbReference>
<dbReference type="AlphaFoldDB" id="A0A0B6ZA45"/>
<proteinExistence type="predicted"/>
<name>A0A0B6ZA45_9EUPU</name>
<dbReference type="Pfam" id="PF00595">
    <property type="entry name" value="PDZ"/>
    <property type="match status" value="1"/>
</dbReference>
<organism evidence="4">
    <name type="scientific">Arion vulgaris</name>
    <dbReference type="NCBI Taxonomy" id="1028688"/>
    <lineage>
        <taxon>Eukaryota</taxon>
        <taxon>Metazoa</taxon>
        <taxon>Spiralia</taxon>
        <taxon>Lophotrochozoa</taxon>
        <taxon>Mollusca</taxon>
        <taxon>Gastropoda</taxon>
        <taxon>Heterobranchia</taxon>
        <taxon>Euthyneura</taxon>
        <taxon>Panpulmonata</taxon>
        <taxon>Eupulmonata</taxon>
        <taxon>Stylommatophora</taxon>
        <taxon>Helicina</taxon>
        <taxon>Arionoidea</taxon>
        <taxon>Arionidae</taxon>
        <taxon>Arion</taxon>
    </lineage>
</organism>
<evidence type="ECO:0000256" key="2">
    <source>
        <dbReference type="ARBA" id="ARBA00022490"/>
    </source>
</evidence>
<dbReference type="PANTHER" id="PTHR15963">
    <property type="entry name" value="GENERAL RECEPTOR FOR PHOSPHOINOSITIDES 1-ASSOCIATED SCAFFOLD PROTEIN-RELATED"/>
    <property type="match status" value="1"/>
</dbReference>
<dbReference type="InterPro" id="IPR052122">
    <property type="entry name" value="Intracell_Traff_Signaling_Reg"/>
</dbReference>
<dbReference type="EMBL" id="HACG01017956">
    <property type="protein sequence ID" value="CEK64821.1"/>
    <property type="molecule type" value="Transcribed_RNA"/>
</dbReference>
<protein>
    <recommendedName>
        <fullName evidence="3">PDZ domain-containing protein</fullName>
    </recommendedName>
</protein>
<evidence type="ECO:0000256" key="1">
    <source>
        <dbReference type="ARBA" id="ARBA00004496"/>
    </source>
</evidence>
<evidence type="ECO:0000313" key="4">
    <source>
        <dbReference type="EMBL" id="CEK64821.1"/>
    </source>
</evidence>
<dbReference type="SMART" id="SM00228">
    <property type="entry name" value="PDZ"/>
    <property type="match status" value="1"/>
</dbReference>
<dbReference type="InterPro" id="IPR001478">
    <property type="entry name" value="PDZ"/>
</dbReference>
<keyword evidence="2" id="KW-0963">Cytoplasm</keyword>
<evidence type="ECO:0000259" key="3">
    <source>
        <dbReference type="PROSITE" id="PS50106"/>
    </source>
</evidence>
<dbReference type="SUPFAM" id="SSF50156">
    <property type="entry name" value="PDZ domain-like"/>
    <property type="match status" value="1"/>
</dbReference>
<feature type="domain" description="PDZ" evidence="3">
    <location>
        <begin position="86"/>
        <end position="169"/>
    </location>
</feature>
<comment type="subcellular location">
    <subcellularLocation>
        <location evidence="1">Cytoplasm</location>
    </subcellularLocation>
</comment>
<gene>
    <name evidence="4" type="primary">ORF53040</name>
</gene>
<reference evidence="4" key="1">
    <citation type="submission" date="2014-12" db="EMBL/GenBank/DDBJ databases">
        <title>Insight into the proteome of Arion vulgaris.</title>
        <authorList>
            <person name="Aradska J."/>
            <person name="Bulat T."/>
            <person name="Smidak R."/>
            <person name="Sarate P."/>
            <person name="Gangsoo J."/>
            <person name="Sialana F."/>
            <person name="Bilban M."/>
            <person name="Lubec G."/>
        </authorList>
    </citation>
    <scope>NUCLEOTIDE SEQUENCE</scope>
    <source>
        <tissue evidence="4">Skin</tissue>
    </source>
</reference>
<sequence>SWRCVTTENVFLKSTLTIIKRRVQTILLVNLAEMLRTRSFDIVNTTSDFVNNKFPKLKDSIGADLSHLEQDRAIRTEPGETRRRRTIRLIRNNGQSWGFTLQTYGIRHKRTQEVEIMSYVDYVEINGSAWIAGMQRGDIILSVNGESVESCTHKELVTKIQTCGREMRLVTLLEIVVRKWSYMNAISD</sequence>
<dbReference type="Gene3D" id="2.30.42.10">
    <property type="match status" value="1"/>
</dbReference>
<dbReference type="InterPro" id="IPR036034">
    <property type="entry name" value="PDZ_sf"/>
</dbReference>
<dbReference type="GO" id="GO:0005737">
    <property type="term" value="C:cytoplasm"/>
    <property type="evidence" value="ECO:0007669"/>
    <property type="project" value="UniProtKB-SubCell"/>
</dbReference>